<evidence type="ECO:0000313" key="7">
    <source>
        <dbReference type="Proteomes" id="UP000277577"/>
    </source>
</evidence>
<dbReference type="PATRIC" id="fig|28084.5.peg.948"/>
<proteinExistence type="inferred from homology"/>
<comment type="similarity">
    <text evidence="1 2">Belongs to the universal stress protein A family.</text>
</comment>
<feature type="domain" description="UspA" evidence="3">
    <location>
        <begin position="1"/>
        <end position="146"/>
    </location>
</feature>
<dbReference type="Proteomes" id="UP000277577">
    <property type="component" value="Chromosome"/>
</dbReference>
<dbReference type="RefSeq" id="WP_028382332.1">
    <property type="nucleotide sequence ID" value="NZ_CAAAIT010000002.1"/>
</dbReference>
<sequence>MYQKILVAIDDSDTSMHAFNEAIELSKIHHAKLLIVHITNEFYAPFVGTGVDYEKLEASFKEYGHKFLSKMQTIARERSADCDAQLLEIDSAQETVADKIIAAAKKWPADLIVVGTHGRRGFQHLLLGSVAEGVIRNASIPVLLIRSRQSAK</sequence>
<dbReference type="EMBL" id="LR134173">
    <property type="protein sequence ID" value="VEB35758.1"/>
    <property type="molecule type" value="Genomic_DNA"/>
</dbReference>
<evidence type="ECO:0000256" key="1">
    <source>
        <dbReference type="ARBA" id="ARBA00008791"/>
    </source>
</evidence>
<dbReference type="Gene3D" id="3.40.50.620">
    <property type="entry name" value="HUPs"/>
    <property type="match status" value="1"/>
</dbReference>
<dbReference type="GO" id="GO:0005737">
    <property type="term" value="C:cytoplasm"/>
    <property type="evidence" value="ECO:0007669"/>
    <property type="project" value="UniProtKB-SubCell"/>
</dbReference>
<dbReference type="AlphaFoldDB" id="A0A0W0S6B6"/>
<dbReference type="PANTHER" id="PTHR46268">
    <property type="entry name" value="STRESS RESPONSE PROTEIN NHAX"/>
    <property type="match status" value="1"/>
</dbReference>
<dbReference type="InterPro" id="IPR006015">
    <property type="entry name" value="Universal_stress_UspA"/>
</dbReference>
<name>A0A0W0S6B6_9GAMM</name>
<protein>
    <recommendedName>
        <fullName evidence="2">Universal stress protein</fullName>
    </recommendedName>
</protein>
<evidence type="ECO:0000313" key="5">
    <source>
        <dbReference type="EMBL" id="VEB35758.1"/>
    </source>
</evidence>
<dbReference type="CDD" id="cd00293">
    <property type="entry name" value="USP-like"/>
    <property type="match status" value="1"/>
</dbReference>
<accession>A0A0W0S6B6</accession>
<dbReference type="EMBL" id="LNXW01000013">
    <property type="protein sequence ID" value="KTC78858.1"/>
    <property type="molecule type" value="Genomic_DNA"/>
</dbReference>
<evidence type="ECO:0000313" key="4">
    <source>
        <dbReference type="EMBL" id="KTC78858.1"/>
    </source>
</evidence>
<dbReference type="InterPro" id="IPR006016">
    <property type="entry name" value="UspA"/>
</dbReference>
<dbReference type="Proteomes" id="UP000054921">
    <property type="component" value="Unassembled WGS sequence"/>
</dbReference>
<dbReference type="OrthoDB" id="9792500at2"/>
<dbReference type="InterPro" id="IPR014729">
    <property type="entry name" value="Rossmann-like_a/b/a_fold"/>
</dbReference>
<comment type="subcellular location">
    <subcellularLocation>
        <location evidence="2">Cytoplasm</location>
    </subcellularLocation>
</comment>
<organism evidence="4 6">
    <name type="scientific">Legionella cherrii</name>
    <dbReference type="NCBI Taxonomy" id="28084"/>
    <lineage>
        <taxon>Bacteria</taxon>
        <taxon>Pseudomonadati</taxon>
        <taxon>Pseudomonadota</taxon>
        <taxon>Gammaproteobacteria</taxon>
        <taxon>Legionellales</taxon>
        <taxon>Legionellaceae</taxon>
        <taxon>Legionella</taxon>
    </lineage>
</organism>
<dbReference type="PANTHER" id="PTHR46268:SF15">
    <property type="entry name" value="UNIVERSAL STRESS PROTEIN HP_0031"/>
    <property type="match status" value="1"/>
</dbReference>
<reference evidence="5 7" key="2">
    <citation type="submission" date="2018-12" db="EMBL/GenBank/DDBJ databases">
        <authorList>
            <consortium name="Pathogen Informatics"/>
        </authorList>
    </citation>
    <scope>NUCLEOTIDE SEQUENCE [LARGE SCALE GENOMIC DNA]</scope>
    <source>
        <strain evidence="5 7">NCTC11976</strain>
    </source>
</reference>
<evidence type="ECO:0000256" key="2">
    <source>
        <dbReference type="PIRNR" id="PIRNR006276"/>
    </source>
</evidence>
<reference evidence="4 6" key="1">
    <citation type="submission" date="2015-11" db="EMBL/GenBank/DDBJ databases">
        <title>Genomic analysis of 38 Legionella species identifies large and diverse effector repertoires.</title>
        <authorList>
            <person name="Burstein D."/>
            <person name="Amaro F."/>
            <person name="Zusman T."/>
            <person name="Lifshitz Z."/>
            <person name="Cohen O."/>
            <person name="Gilbert J.A."/>
            <person name="Pupko T."/>
            <person name="Shuman H.A."/>
            <person name="Segal G."/>
        </authorList>
    </citation>
    <scope>NUCLEOTIDE SEQUENCE [LARGE SCALE GENOMIC DNA]</scope>
    <source>
        <strain evidence="4 6">ORW</strain>
    </source>
</reference>
<dbReference type="PIRSF" id="PIRSF006276">
    <property type="entry name" value="UspA"/>
    <property type="match status" value="1"/>
</dbReference>
<dbReference type="SUPFAM" id="SSF52402">
    <property type="entry name" value="Adenine nucleotide alpha hydrolases-like"/>
    <property type="match status" value="1"/>
</dbReference>
<keyword evidence="7" id="KW-1185">Reference proteome</keyword>
<evidence type="ECO:0000259" key="3">
    <source>
        <dbReference type="Pfam" id="PF00582"/>
    </source>
</evidence>
<dbReference type="STRING" id="28084.Lche_0878"/>
<gene>
    <name evidence="5" type="primary">uspA2_1</name>
    <name evidence="4" type="ORF">Lche_0878</name>
    <name evidence="5" type="ORF">NCTC11976_01519</name>
</gene>
<evidence type="ECO:0000313" key="6">
    <source>
        <dbReference type="Proteomes" id="UP000054921"/>
    </source>
</evidence>
<dbReference type="PRINTS" id="PR01438">
    <property type="entry name" value="UNVRSLSTRESS"/>
</dbReference>
<keyword evidence="2" id="KW-0963">Cytoplasm</keyword>
<dbReference type="Pfam" id="PF00582">
    <property type="entry name" value="Usp"/>
    <property type="match status" value="1"/>
</dbReference>